<name>A0AAU9J4L9_9CILI</name>
<comment type="caution">
    <text evidence="1">The sequence shown here is derived from an EMBL/GenBank/DDBJ whole genome shotgun (WGS) entry which is preliminary data.</text>
</comment>
<evidence type="ECO:0000313" key="1">
    <source>
        <dbReference type="EMBL" id="CAG9318882.1"/>
    </source>
</evidence>
<gene>
    <name evidence="1" type="ORF">BSTOLATCC_MIC22242</name>
</gene>
<dbReference type="Proteomes" id="UP001162131">
    <property type="component" value="Unassembled WGS sequence"/>
</dbReference>
<proteinExistence type="predicted"/>
<reference evidence="1" key="1">
    <citation type="submission" date="2021-09" db="EMBL/GenBank/DDBJ databases">
        <authorList>
            <consortium name="AG Swart"/>
            <person name="Singh M."/>
            <person name="Singh A."/>
            <person name="Seah K."/>
            <person name="Emmerich C."/>
        </authorList>
    </citation>
    <scope>NUCLEOTIDE SEQUENCE</scope>
    <source>
        <strain evidence="1">ATCC30299</strain>
    </source>
</reference>
<sequence>MTTNKYTFSGKADFERSLRIKSRGSGSREVRIYKKFKKSTAIASSPSMSTKESLICSFQNQSIESISGHVCQNKPPRVPPLLTKTILQHKNKEKSERGTFTQADDFFFLNQHRKIEIIKSRQFFSSKLPFWFQDAILFDISTKRSSNSNRCLHIEDLIPKDIKRSDFVKWVNCMTENRN</sequence>
<keyword evidence="2" id="KW-1185">Reference proteome</keyword>
<accession>A0AAU9J4L9</accession>
<protein>
    <submittedName>
        <fullName evidence="1">Uncharacterized protein</fullName>
    </submittedName>
</protein>
<organism evidence="1 2">
    <name type="scientific">Blepharisma stoltei</name>
    <dbReference type="NCBI Taxonomy" id="1481888"/>
    <lineage>
        <taxon>Eukaryota</taxon>
        <taxon>Sar</taxon>
        <taxon>Alveolata</taxon>
        <taxon>Ciliophora</taxon>
        <taxon>Postciliodesmatophora</taxon>
        <taxon>Heterotrichea</taxon>
        <taxon>Heterotrichida</taxon>
        <taxon>Blepharismidae</taxon>
        <taxon>Blepharisma</taxon>
    </lineage>
</organism>
<dbReference type="EMBL" id="CAJZBQ010000021">
    <property type="protein sequence ID" value="CAG9318882.1"/>
    <property type="molecule type" value="Genomic_DNA"/>
</dbReference>
<evidence type="ECO:0000313" key="2">
    <source>
        <dbReference type="Proteomes" id="UP001162131"/>
    </source>
</evidence>
<dbReference type="AlphaFoldDB" id="A0AAU9J4L9"/>